<name>A0A290HBD3_9BACT</name>
<evidence type="ECO:0000313" key="16">
    <source>
        <dbReference type="EMBL" id="ATB68863.1"/>
    </source>
</evidence>
<evidence type="ECO:0000256" key="9">
    <source>
        <dbReference type="ARBA" id="ARBA00022989"/>
    </source>
</evidence>
<dbReference type="EMBL" id="CP023275">
    <property type="protein sequence ID" value="ATB68863.1"/>
    <property type="molecule type" value="Genomic_DNA"/>
</dbReference>
<evidence type="ECO:0000256" key="13">
    <source>
        <dbReference type="ARBA" id="ARBA00048390"/>
    </source>
</evidence>
<evidence type="ECO:0000256" key="1">
    <source>
        <dbReference type="ARBA" id="ARBA00004651"/>
    </source>
</evidence>
<dbReference type="EMBL" id="CP039734">
    <property type="protein sequence ID" value="QIR76682.1"/>
    <property type="molecule type" value="Genomic_DNA"/>
</dbReference>
<dbReference type="GO" id="GO:0046872">
    <property type="term" value="F:metal ion binding"/>
    <property type="evidence" value="ECO:0007669"/>
    <property type="project" value="UniProtKB-UniRule"/>
</dbReference>
<protein>
    <recommendedName>
        <fullName evidence="4 14">Protoporphyrinogen IX oxidase</fullName>
        <shortName evidence="14">PPO</shortName>
        <ecNumber evidence="14 15">1.3.99.-</ecNumber>
    </recommendedName>
</protein>
<comment type="subunit">
    <text evidence="14">Homodimer.</text>
</comment>
<dbReference type="GO" id="GO:0005886">
    <property type="term" value="C:plasma membrane"/>
    <property type="evidence" value="ECO:0007669"/>
    <property type="project" value="UniProtKB-SubCell"/>
</dbReference>
<dbReference type="RefSeq" id="WP_096046011.1">
    <property type="nucleotide sequence ID" value="NZ_CP023275.1"/>
</dbReference>
<evidence type="ECO:0000256" key="3">
    <source>
        <dbReference type="ARBA" id="ARBA00006501"/>
    </source>
</evidence>
<evidence type="ECO:0000256" key="6">
    <source>
        <dbReference type="ARBA" id="ARBA00022617"/>
    </source>
</evidence>
<keyword evidence="7 14" id="KW-0812">Transmembrane</keyword>
<reference evidence="17 19" key="1">
    <citation type="journal article" date="2017" name="Environ. Sci. Technol.">
        <title>Organohalide Respiration with Chlorinated Ethenes under Low pH Conditions.</title>
        <authorList>
            <person name="Yang Y."/>
            <person name="Capiro N.L."/>
            <person name="Marcet T.F."/>
            <person name="Yan J."/>
            <person name="Pennell K.D."/>
            <person name="Loffler F.E."/>
        </authorList>
    </citation>
    <scope>NUCLEOTIDE SEQUENCE [LARGE SCALE GENOMIC DNA]</scope>
    <source>
        <strain evidence="17 19">ACSDCE</strain>
    </source>
</reference>
<keyword evidence="8 14" id="KW-0479">Metal-binding</keyword>
<feature type="transmembrane region" description="Helical" evidence="14">
    <location>
        <begin position="84"/>
        <end position="102"/>
    </location>
</feature>
<dbReference type="EC" id="1.3.99.-" evidence="14 15"/>
<proteinExistence type="inferred from homology"/>
<dbReference type="Pfam" id="PF03653">
    <property type="entry name" value="UPF0093"/>
    <property type="match status" value="1"/>
</dbReference>
<comment type="similarity">
    <text evidence="3 14 15">Belongs to the HemJ family.</text>
</comment>
<dbReference type="AlphaFoldDB" id="A0A290HBD3"/>
<dbReference type="InterPro" id="IPR005265">
    <property type="entry name" value="HemJ-like"/>
</dbReference>
<evidence type="ECO:0000256" key="14">
    <source>
        <dbReference type="HAMAP-Rule" id="MF_02239"/>
    </source>
</evidence>
<evidence type="ECO:0000256" key="2">
    <source>
        <dbReference type="ARBA" id="ARBA00005073"/>
    </source>
</evidence>
<dbReference type="GO" id="GO:0070818">
    <property type="term" value="F:protoporphyrinogen oxidase activity"/>
    <property type="evidence" value="ECO:0007669"/>
    <property type="project" value="UniProtKB-UniRule"/>
</dbReference>
<organism evidence="16 18">
    <name type="scientific">Sulfurospirillum diekertiae</name>
    <dbReference type="NCBI Taxonomy" id="1854492"/>
    <lineage>
        <taxon>Bacteria</taxon>
        <taxon>Pseudomonadati</taxon>
        <taxon>Campylobacterota</taxon>
        <taxon>Epsilonproteobacteria</taxon>
        <taxon>Campylobacterales</taxon>
        <taxon>Sulfurospirillaceae</taxon>
        <taxon>Sulfurospirillum</taxon>
    </lineage>
</organism>
<reference evidence="16" key="4">
    <citation type="journal article" date="2020" name="MicrobiologyOpen">
        <title>Tetrachloroethene respiration in Sulfurospirillum species is regulated by a two-component system as unraveled by comparative genomics, transcriptomics, and regulator binding studies.</title>
        <authorList>
            <person name="Esken J."/>
            <person name="Goris T."/>
            <person name="Gadkari J."/>
            <person name="Bischler T."/>
            <person name="Forstner K.U."/>
            <person name="Sharma C.M."/>
            <person name="Diekert G."/>
            <person name="Schubert T."/>
        </authorList>
    </citation>
    <scope>NUCLEOTIDE SEQUENCE</scope>
    <source>
        <strain evidence="16">JPD-1</strain>
    </source>
</reference>
<feature type="transmembrane region" description="Helical" evidence="14">
    <location>
        <begin position="55"/>
        <end position="78"/>
    </location>
</feature>
<dbReference type="Proteomes" id="UP000217349">
    <property type="component" value="Chromosome"/>
</dbReference>
<keyword evidence="9 14" id="KW-1133">Transmembrane helix</keyword>
<evidence type="ECO:0000256" key="7">
    <source>
        <dbReference type="ARBA" id="ARBA00022692"/>
    </source>
</evidence>
<feature type="transmembrane region" description="Helical" evidence="14">
    <location>
        <begin position="146"/>
        <end position="164"/>
    </location>
</feature>
<evidence type="ECO:0000313" key="18">
    <source>
        <dbReference type="Proteomes" id="UP000217349"/>
    </source>
</evidence>
<keyword evidence="11 14" id="KW-0408">Iron</keyword>
<reference evidence="16" key="3">
    <citation type="submission" date="2017-09" db="EMBL/GenBank/DDBJ databases">
        <authorList>
            <person name="Goris T."/>
        </authorList>
    </citation>
    <scope>NUCLEOTIDE SEQUENCE</scope>
    <source>
        <strain evidence="16">JPD-1</strain>
    </source>
</reference>
<keyword evidence="12 14" id="KW-0472">Membrane</keyword>
<evidence type="ECO:0000313" key="17">
    <source>
        <dbReference type="EMBL" id="QIR76682.1"/>
    </source>
</evidence>
<evidence type="ECO:0000256" key="10">
    <source>
        <dbReference type="ARBA" id="ARBA00023002"/>
    </source>
</evidence>
<feature type="transmembrane region" description="Helical" evidence="14">
    <location>
        <begin position="6"/>
        <end position="25"/>
    </location>
</feature>
<reference evidence="17" key="5">
    <citation type="submission" date="2020-08" db="EMBL/GenBank/DDBJ databases">
        <authorList>
            <person name="Yang Y."/>
            <person name="Huo L."/>
            <person name="Yan J."/>
        </authorList>
    </citation>
    <scope>NUCLEOTIDE SEQUENCE</scope>
    <source>
        <strain evidence="17">ACSDCE</strain>
    </source>
</reference>
<evidence type="ECO:0000256" key="8">
    <source>
        <dbReference type="ARBA" id="ARBA00022723"/>
    </source>
</evidence>
<comment type="function">
    <text evidence="14 15">Catalyzes the oxidation of protoporphyrinogen IX to protoporphyrin IX.</text>
</comment>
<comment type="catalytic activity">
    <reaction evidence="13 14 15">
        <text>protoporphyrinogen IX + 3 A = protoporphyrin IX + 3 AH2</text>
        <dbReference type="Rhea" id="RHEA:62000"/>
        <dbReference type="ChEBI" id="CHEBI:13193"/>
        <dbReference type="ChEBI" id="CHEBI:17499"/>
        <dbReference type="ChEBI" id="CHEBI:57306"/>
        <dbReference type="ChEBI" id="CHEBI:57307"/>
    </reaction>
</comment>
<accession>A0A6G9VUM0</accession>
<evidence type="ECO:0000256" key="15">
    <source>
        <dbReference type="PIRNR" id="PIRNR004638"/>
    </source>
</evidence>
<accession>A0A290HBD3</accession>
<keyword evidence="10 14" id="KW-0560">Oxidoreductase</keyword>
<dbReference type="Proteomes" id="UP000502831">
    <property type="component" value="Chromosome"/>
</dbReference>
<gene>
    <name evidence="17" type="primary">hemJ</name>
    <name evidence="17" type="ORF">FA584_10945</name>
    <name evidence="16" type="ORF">SJPD1_0749</name>
</gene>
<dbReference type="NCBIfam" id="TIGR00701">
    <property type="entry name" value="protoporphyrinogen oxidase HemJ"/>
    <property type="match status" value="1"/>
</dbReference>
<dbReference type="PANTHER" id="PTHR40255">
    <property type="entry name" value="UPF0093 MEMBRANE PROTEIN SLR1790"/>
    <property type="match status" value="1"/>
</dbReference>
<evidence type="ECO:0000256" key="11">
    <source>
        <dbReference type="ARBA" id="ARBA00023004"/>
    </source>
</evidence>
<evidence type="ECO:0000256" key="4">
    <source>
        <dbReference type="ARBA" id="ARBA00017504"/>
    </source>
</evidence>
<reference evidence="18" key="2">
    <citation type="submission" date="2017-09" db="EMBL/GenBank/DDBJ databases">
        <title>The complete genome of Sulfurospirillum sp. JPD-1.</title>
        <authorList>
            <person name="Goris T."/>
        </authorList>
    </citation>
    <scope>NUCLEOTIDE SEQUENCE [LARGE SCALE GENOMIC DNA]</scope>
    <source>
        <strain evidence="18">JPD-1</strain>
    </source>
</reference>
<keyword evidence="6 14" id="KW-0349">Heme</keyword>
<evidence type="ECO:0000256" key="5">
    <source>
        <dbReference type="ARBA" id="ARBA00022475"/>
    </source>
</evidence>
<evidence type="ECO:0000313" key="19">
    <source>
        <dbReference type="Proteomes" id="UP000502831"/>
    </source>
</evidence>
<feature type="transmembrane region" description="Helical" evidence="14">
    <location>
        <begin position="123"/>
        <end position="140"/>
    </location>
</feature>
<dbReference type="KEGG" id="sulj:SJPD1_0749"/>
<dbReference type="PIRSF" id="PIRSF004638">
    <property type="entry name" value="UCP004638"/>
    <property type="match status" value="1"/>
</dbReference>
<sequence>MAYYSWILTFHVMAFMSWMAMLFYLPRLFVYHVEHSHKSEFVEVVKIQEYKVYKYIGLPAFWATLLSGAAMLIVNPILFETGEWLYAKLVVVALMTAYSFSLEYFRVQLENDECKRSGKFFRAYNEVPTLLSILIVAYVVVKTFSLLFTAIIIAFFAFVIYMIFQQPEHKE</sequence>
<dbReference type="PANTHER" id="PTHR40255:SF1">
    <property type="entry name" value="PROTOPORPHYRINOGEN IX OXIDASE"/>
    <property type="match status" value="1"/>
</dbReference>
<evidence type="ECO:0000256" key="12">
    <source>
        <dbReference type="ARBA" id="ARBA00023136"/>
    </source>
</evidence>
<comment type="subcellular location">
    <subcellularLocation>
        <location evidence="1 14">Cell membrane</location>
        <topology evidence="1 14">Multi-pass membrane protein</topology>
    </subcellularLocation>
</comment>
<dbReference type="UniPathway" id="UPA00251">
    <property type="reaction ID" value="UER00324"/>
</dbReference>
<comment type="pathway">
    <text evidence="2 14 15">Porphyrin-containing compound metabolism; protoporphyrin-IX biosynthesis; protoporphyrin-IX from protoporphyrinogen-IX: step 1/1.</text>
</comment>
<dbReference type="GO" id="GO:0006782">
    <property type="term" value="P:protoporphyrinogen IX biosynthetic process"/>
    <property type="evidence" value="ECO:0007669"/>
    <property type="project" value="UniProtKB-UniRule"/>
</dbReference>
<comment type="cofactor">
    <cofactor evidence="14 15">
        <name>heme b</name>
        <dbReference type="ChEBI" id="CHEBI:60344"/>
    </cofactor>
    <text evidence="14 15">Binds 1 heme b (iron(II)-protoporphyrin IX) group per subunit.</text>
</comment>
<feature type="binding site" description="axial binding residue" evidence="14">
    <location>
        <position position="11"/>
    </location>
    <ligand>
        <name>heme</name>
        <dbReference type="ChEBI" id="CHEBI:30413"/>
    </ligand>
    <ligandPart>
        <name>Fe</name>
        <dbReference type="ChEBI" id="CHEBI:18248"/>
    </ligandPart>
</feature>
<keyword evidence="5 14" id="KW-1003">Cell membrane</keyword>
<dbReference type="HAMAP" id="MF_02239">
    <property type="entry name" value="HemJ"/>
    <property type="match status" value="1"/>
</dbReference>
<dbReference type="OrthoDB" id="9800824at2"/>
<feature type="binding site" description="axial binding residue" evidence="14">
    <location>
        <position position="88"/>
    </location>
    <ligand>
        <name>heme</name>
        <dbReference type="ChEBI" id="CHEBI:30413"/>
    </ligand>
    <ligandPart>
        <name>Fe</name>
        <dbReference type="ChEBI" id="CHEBI:18248"/>
    </ligandPart>
</feature>